<feature type="region of interest" description="Disordered" evidence="1">
    <location>
        <begin position="1"/>
        <end position="20"/>
    </location>
</feature>
<organism evidence="2 3">
    <name type="scientific">Zasmidium cellare</name>
    <name type="common">Wine cellar mold</name>
    <name type="synonym">Racodium cellare</name>
    <dbReference type="NCBI Taxonomy" id="395010"/>
    <lineage>
        <taxon>Eukaryota</taxon>
        <taxon>Fungi</taxon>
        <taxon>Dikarya</taxon>
        <taxon>Ascomycota</taxon>
        <taxon>Pezizomycotina</taxon>
        <taxon>Dothideomycetes</taxon>
        <taxon>Dothideomycetidae</taxon>
        <taxon>Mycosphaerellales</taxon>
        <taxon>Mycosphaerellaceae</taxon>
        <taxon>Zasmidium</taxon>
    </lineage>
</organism>
<evidence type="ECO:0000313" key="3">
    <source>
        <dbReference type="Proteomes" id="UP001305779"/>
    </source>
</evidence>
<keyword evidence="3" id="KW-1185">Reference proteome</keyword>
<comment type="caution">
    <text evidence="2">The sequence shown here is derived from an EMBL/GenBank/DDBJ whole genome shotgun (WGS) entry which is preliminary data.</text>
</comment>
<evidence type="ECO:0000313" key="2">
    <source>
        <dbReference type="EMBL" id="KAK4497684.1"/>
    </source>
</evidence>
<sequence length="237" mass="25828">MASPKVKVLSGPLTPGTQDDHELASARSALTLLKTRLGKDGMKTLLKEDITAADTYWKSFNKASDPSDIPYAPISVVLQAQGISAAELLAWFKTSMGDIETMWAGHPEHYINGHEVLETVSTHVSLFDLKFFPDGNPPPFISNLLREADKYPITMAAAGVLQAEPGIVVGYACHQFRDLEGHELEEGESKGFEVKVGGCLPEGVGEVVREDQTRHLAVEWRNWIGMAVESVQKGEGV</sequence>
<proteinExistence type="predicted"/>
<dbReference type="Proteomes" id="UP001305779">
    <property type="component" value="Unassembled WGS sequence"/>
</dbReference>
<name>A0ABR0E8N5_ZASCE</name>
<reference evidence="2 3" key="1">
    <citation type="journal article" date="2023" name="G3 (Bethesda)">
        <title>A chromosome-level genome assembly of Zasmidium syzygii isolated from banana leaves.</title>
        <authorList>
            <person name="van Westerhoven A.C."/>
            <person name="Mehrabi R."/>
            <person name="Talebi R."/>
            <person name="Steentjes M.B.F."/>
            <person name="Corcolon B."/>
            <person name="Chong P.A."/>
            <person name="Kema G.H.J."/>
            <person name="Seidl M.F."/>
        </authorList>
    </citation>
    <scope>NUCLEOTIDE SEQUENCE [LARGE SCALE GENOMIC DNA]</scope>
    <source>
        <strain evidence="2 3">P124</strain>
    </source>
</reference>
<gene>
    <name evidence="2" type="ORF">PRZ48_010337</name>
</gene>
<protein>
    <submittedName>
        <fullName evidence="2">Uncharacterized protein</fullName>
    </submittedName>
</protein>
<accession>A0ABR0E8N5</accession>
<evidence type="ECO:0000256" key="1">
    <source>
        <dbReference type="SAM" id="MobiDB-lite"/>
    </source>
</evidence>
<dbReference type="EMBL" id="JAXOVC010000008">
    <property type="protein sequence ID" value="KAK4497684.1"/>
    <property type="molecule type" value="Genomic_DNA"/>
</dbReference>